<dbReference type="SUPFAM" id="SSF53756">
    <property type="entry name" value="UDP-Glycosyltransferase/glycogen phosphorylase"/>
    <property type="match status" value="1"/>
</dbReference>
<dbReference type="PANTHER" id="PTHR45825">
    <property type="entry name" value="GRANULE-BOUND STARCH SYNTHASE 1, CHLOROPLASTIC/AMYLOPLASTIC"/>
    <property type="match status" value="1"/>
</dbReference>
<evidence type="ECO:0000256" key="1">
    <source>
        <dbReference type="ARBA" id="ARBA00001478"/>
    </source>
</evidence>
<dbReference type="PANTHER" id="PTHR45825:SF11">
    <property type="entry name" value="ALPHA AMYLASE DOMAIN-CONTAINING PROTEIN"/>
    <property type="match status" value="1"/>
</dbReference>
<evidence type="ECO:0000313" key="11">
    <source>
        <dbReference type="Proteomes" id="UP000053750"/>
    </source>
</evidence>
<dbReference type="InterPro" id="IPR013534">
    <property type="entry name" value="Starch_synth_cat_dom"/>
</dbReference>
<comment type="catalytic activity">
    <reaction evidence="1 7">
        <text>[(1-&gt;4)-alpha-D-glucosyl](n) + ADP-alpha-D-glucose = [(1-&gt;4)-alpha-D-glucosyl](n+1) + ADP + H(+)</text>
        <dbReference type="Rhea" id="RHEA:18189"/>
        <dbReference type="Rhea" id="RHEA-COMP:9584"/>
        <dbReference type="Rhea" id="RHEA-COMP:9587"/>
        <dbReference type="ChEBI" id="CHEBI:15378"/>
        <dbReference type="ChEBI" id="CHEBI:15444"/>
        <dbReference type="ChEBI" id="CHEBI:57498"/>
        <dbReference type="ChEBI" id="CHEBI:456216"/>
        <dbReference type="EC" id="2.4.1.21"/>
    </reaction>
</comment>
<dbReference type="Pfam" id="PF08323">
    <property type="entry name" value="Glyco_transf_5"/>
    <property type="match status" value="1"/>
</dbReference>
<evidence type="ECO:0000256" key="5">
    <source>
        <dbReference type="ARBA" id="ARBA00022679"/>
    </source>
</evidence>
<evidence type="ECO:0000256" key="7">
    <source>
        <dbReference type="HAMAP-Rule" id="MF_00484"/>
    </source>
</evidence>
<name>A0A9W5W8H0_9BACL</name>
<dbReference type="Pfam" id="PF00534">
    <property type="entry name" value="Glycos_transf_1"/>
    <property type="match status" value="1"/>
</dbReference>
<dbReference type="InterPro" id="IPR001296">
    <property type="entry name" value="Glyco_trans_1"/>
</dbReference>
<dbReference type="NCBIfam" id="TIGR02095">
    <property type="entry name" value="glgA"/>
    <property type="match status" value="1"/>
</dbReference>
<dbReference type="Gene3D" id="3.40.50.2000">
    <property type="entry name" value="Glycogen Phosphorylase B"/>
    <property type="match status" value="2"/>
</dbReference>
<dbReference type="OrthoDB" id="9808590at2"/>
<evidence type="ECO:0000256" key="4">
    <source>
        <dbReference type="ARBA" id="ARBA00022676"/>
    </source>
</evidence>
<comment type="function">
    <text evidence="2 7">Synthesizes alpha-1,4-glucan chains using ADP-glucose.</text>
</comment>
<feature type="binding site" evidence="7">
    <location>
        <position position="15"/>
    </location>
    <ligand>
        <name>ADP-alpha-D-glucose</name>
        <dbReference type="ChEBI" id="CHEBI:57498"/>
    </ligand>
</feature>
<dbReference type="InterPro" id="IPR011835">
    <property type="entry name" value="GS/SS"/>
</dbReference>
<dbReference type="GO" id="GO:0004373">
    <property type="term" value="F:alpha-1,4-glucan glucosyltransferase (UDP-glucose donor) activity"/>
    <property type="evidence" value="ECO:0007669"/>
    <property type="project" value="InterPro"/>
</dbReference>
<reference evidence="10 11" key="1">
    <citation type="submission" date="2014-02" db="EMBL/GenBank/DDBJ databases">
        <title>Genome sequence of Paenibacillus darwinianus reveals adaptive mechanisms for survival in Antarctic soils.</title>
        <authorList>
            <person name="Dsouza M."/>
            <person name="Taylor M.W."/>
            <person name="Turner S.J."/>
            <person name="Aislabie J."/>
        </authorList>
    </citation>
    <scope>NUCLEOTIDE SEQUENCE [LARGE SCALE GENOMIC DNA]</scope>
    <source>
        <strain evidence="10 11">CE1</strain>
    </source>
</reference>
<comment type="pathway">
    <text evidence="7">Glycan biosynthesis; glycogen biosynthesis.</text>
</comment>
<dbReference type="AlphaFoldDB" id="A0A9W5W8H0"/>
<evidence type="ECO:0000256" key="6">
    <source>
        <dbReference type="ARBA" id="ARBA00023056"/>
    </source>
</evidence>
<dbReference type="Proteomes" id="UP000053750">
    <property type="component" value="Unassembled WGS sequence"/>
</dbReference>
<dbReference type="NCBIfam" id="NF001899">
    <property type="entry name" value="PRK00654.1-2"/>
    <property type="match status" value="1"/>
</dbReference>
<feature type="domain" description="Starch synthase catalytic" evidence="9">
    <location>
        <begin position="2"/>
        <end position="236"/>
    </location>
</feature>
<accession>A0A9W5W8H0</accession>
<dbReference type="HAMAP" id="MF_00484">
    <property type="entry name" value="Glycogen_synth"/>
    <property type="match status" value="1"/>
</dbReference>
<dbReference type="EC" id="2.4.1.21" evidence="7"/>
<dbReference type="EMBL" id="JFHU01000044">
    <property type="protein sequence ID" value="EXX91010.1"/>
    <property type="molecule type" value="Genomic_DNA"/>
</dbReference>
<keyword evidence="4 7" id="KW-0328">Glycosyltransferase</keyword>
<dbReference type="RefSeq" id="WP_036667533.1">
    <property type="nucleotide sequence ID" value="NZ_KK082215.1"/>
</dbReference>
<dbReference type="GO" id="GO:0005978">
    <property type="term" value="P:glycogen biosynthetic process"/>
    <property type="evidence" value="ECO:0007669"/>
    <property type="project" value="UniProtKB-UniRule"/>
</dbReference>
<organism evidence="10 11">
    <name type="scientific">Paenibacillus darwinianus</name>
    <dbReference type="NCBI Taxonomy" id="1380763"/>
    <lineage>
        <taxon>Bacteria</taxon>
        <taxon>Bacillati</taxon>
        <taxon>Bacillota</taxon>
        <taxon>Bacilli</taxon>
        <taxon>Bacillales</taxon>
        <taxon>Paenibacillaceae</taxon>
        <taxon>Paenibacillus</taxon>
    </lineage>
</organism>
<keyword evidence="6 7" id="KW-0320">Glycogen biosynthesis</keyword>
<comment type="caution">
    <text evidence="10">The sequence shown here is derived from an EMBL/GenBank/DDBJ whole genome shotgun (WGS) entry which is preliminary data.</text>
</comment>
<evidence type="ECO:0000256" key="3">
    <source>
        <dbReference type="ARBA" id="ARBA00010281"/>
    </source>
</evidence>
<dbReference type="CDD" id="cd03791">
    <property type="entry name" value="GT5_Glycogen_synthase_DULL1-like"/>
    <property type="match status" value="1"/>
</dbReference>
<evidence type="ECO:0000259" key="9">
    <source>
        <dbReference type="Pfam" id="PF08323"/>
    </source>
</evidence>
<keyword evidence="11" id="KW-1185">Reference proteome</keyword>
<dbReference type="NCBIfam" id="NF001898">
    <property type="entry name" value="PRK00654.1-1"/>
    <property type="match status" value="1"/>
</dbReference>
<feature type="domain" description="Glycosyl transferase family 1" evidence="8">
    <location>
        <begin position="288"/>
        <end position="443"/>
    </location>
</feature>
<evidence type="ECO:0000259" key="8">
    <source>
        <dbReference type="Pfam" id="PF00534"/>
    </source>
</evidence>
<dbReference type="GO" id="GO:0009011">
    <property type="term" value="F:alpha-1,4-glucan glucosyltransferase (ADP-glucose donor) activity"/>
    <property type="evidence" value="ECO:0007669"/>
    <property type="project" value="UniProtKB-UniRule"/>
</dbReference>
<sequence length="477" mass="53523">MNILFAASEAVPFAKTGGLGDVVGALPKALAAQGMTVSVIMPHYGEIKDDAIRSFRRVASFTVKLGWRNQACNLLEGHVDGIRYYLIVNDYYYKRGTLYGYDDEAERYAFFCFAVLEGLRYIDERPAIIHCHDWQTGIIPFLLKTRYRDIPLYRGIRSLFTIHNLRYQGVFSQETLCDLLGVGRDMFTLDKLEFYGGGSCMKAGILYADKLTTVSRTYAEEIQTPVHGEKLDGVLRLRSPDLTGIVNGIDTDLFDPMRDPAIAFPYRTSIAKKRKNKAVLQRELGLDEAEDVPVLAIVSRLVEQKGLDLLEGALEGLLAESLQLVVLGSGEARYEELFARLASEHPRRVAVRFGFDDALARRIYAGSDIYLMPSQFEPCGLSQLLALRYGTVPLVRETGGLKDTVQAYDEYTGNGTGFSFRRYHAADFLLAVRRALTLYRNAPEWQRIVDNGAQRNYSWSASARDYAAVYRELAGNG</sequence>
<evidence type="ECO:0000256" key="2">
    <source>
        <dbReference type="ARBA" id="ARBA00002764"/>
    </source>
</evidence>
<evidence type="ECO:0000313" key="10">
    <source>
        <dbReference type="EMBL" id="EXX91010.1"/>
    </source>
</evidence>
<proteinExistence type="inferred from homology"/>
<comment type="similarity">
    <text evidence="3 7">Belongs to the glycosyltransferase 1 family. Bacterial/plant glycogen synthase subfamily.</text>
</comment>
<gene>
    <name evidence="7" type="primary">glgA</name>
    <name evidence="10" type="ORF">BG53_12380</name>
</gene>
<protein>
    <recommendedName>
        <fullName evidence="7">Glycogen synthase</fullName>
        <ecNumber evidence="7">2.4.1.21</ecNumber>
    </recommendedName>
    <alternativeName>
        <fullName evidence="7">Starch [bacterial glycogen] synthase</fullName>
    </alternativeName>
</protein>
<keyword evidence="5 7" id="KW-0808">Transferase</keyword>